<proteinExistence type="predicted"/>
<dbReference type="AlphaFoldDB" id="A0A1I7Y3M8"/>
<dbReference type="Pfam" id="PF10321">
    <property type="entry name" value="7TM_GPCR_Srt"/>
    <property type="match status" value="1"/>
</dbReference>
<keyword evidence="1" id="KW-0472">Membrane</keyword>
<dbReference type="Proteomes" id="UP000095287">
    <property type="component" value="Unplaced"/>
</dbReference>
<organism evidence="2 3">
    <name type="scientific">Steinernema glaseri</name>
    <dbReference type="NCBI Taxonomy" id="37863"/>
    <lineage>
        <taxon>Eukaryota</taxon>
        <taxon>Metazoa</taxon>
        <taxon>Ecdysozoa</taxon>
        <taxon>Nematoda</taxon>
        <taxon>Chromadorea</taxon>
        <taxon>Rhabditida</taxon>
        <taxon>Tylenchina</taxon>
        <taxon>Panagrolaimomorpha</taxon>
        <taxon>Strongyloidoidea</taxon>
        <taxon>Steinernematidae</taxon>
        <taxon>Steinernema</taxon>
    </lineage>
</organism>
<dbReference type="InterPro" id="IPR019425">
    <property type="entry name" value="7TM_GPCR_serpentine_rcpt_Srt"/>
</dbReference>
<protein>
    <submittedName>
        <fullName evidence="3">ABC transmembrane type-1 domain-containing protein</fullName>
    </submittedName>
</protein>
<reference evidence="3" key="1">
    <citation type="submission" date="2016-11" db="UniProtKB">
        <authorList>
            <consortium name="WormBaseParasite"/>
        </authorList>
    </citation>
    <scope>IDENTIFICATION</scope>
</reference>
<accession>A0A1I7Y3M8</accession>
<evidence type="ECO:0000313" key="2">
    <source>
        <dbReference type="Proteomes" id="UP000095287"/>
    </source>
</evidence>
<evidence type="ECO:0000256" key="1">
    <source>
        <dbReference type="SAM" id="Phobius"/>
    </source>
</evidence>
<evidence type="ECO:0000313" key="3">
    <source>
        <dbReference type="WBParaSite" id="L893_g12269.t1"/>
    </source>
</evidence>
<keyword evidence="1" id="KW-1133">Transmembrane helix</keyword>
<keyword evidence="2" id="KW-1185">Reference proteome</keyword>
<name>A0A1I7Y3M8_9BILA</name>
<feature type="transmembrane region" description="Helical" evidence="1">
    <location>
        <begin position="37"/>
        <end position="57"/>
    </location>
</feature>
<sequence>VIVQAIVICLLLTLGGVLFIGLQLGSAAPLMVTASLIGYQVSCGAGGIVYLIVNTTIRKEVFKALHITKRIRRATVIQQRCASNYTRSTH</sequence>
<keyword evidence="1" id="KW-0812">Transmembrane</keyword>
<dbReference type="WBParaSite" id="L893_g12269.t1">
    <property type="protein sequence ID" value="L893_g12269.t1"/>
    <property type="gene ID" value="L893_g12269"/>
</dbReference>